<protein>
    <submittedName>
        <fullName evidence="1">Uncharacterized protein</fullName>
    </submittedName>
</protein>
<keyword evidence="2" id="KW-1185">Reference proteome</keyword>
<dbReference type="RefSeq" id="WP_341599027.1">
    <property type="nucleotide sequence ID" value="NZ_JBAKAZ010000100.1"/>
</dbReference>
<evidence type="ECO:0000313" key="1">
    <source>
        <dbReference type="EMBL" id="MEL0630852.1"/>
    </source>
</evidence>
<evidence type="ECO:0000313" key="2">
    <source>
        <dbReference type="Proteomes" id="UP001369082"/>
    </source>
</evidence>
<organism evidence="1 2">
    <name type="scientific">Psychromonas aquatilis</name>
    <dbReference type="NCBI Taxonomy" id="2005072"/>
    <lineage>
        <taxon>Bacteria</taxon>
        <taxon>Pseudomonadati</taxon>
        <taxon>Pseudomonadota</taxon>
        <taxon>Gammaproteobacteria</taxon>
        <taxon>Alteromonadales</taxon>
        <taxon>Psychromonadaceae</taxon>
        <taxon>Psychromonas</taxon>
    </lineage>
</organism>
<reference evidence="1 2" key="1">
    <citation type="submission" date="2024-02" db="EMBL/GenBank/DDBJ databases">
        <title>Bacteria isolated from the canopy kelp, Nereocystis luetkeana.</title>
        <authorList>
            <person name="Pfister C.A."/>
            <person name="Younker I.T."/>
            <person name="Light S.H."/>
        </authorList>
    </citation>
    <scope>NUCLEOTIDE SEQUENCE [LARGE SCALE GENOMIC DNA]</scope>
    <source>
        <strain evidence="1 2">TI.1.05</strain>
    </source>
</reference>
<gene>
    <name evidence="1" type="ORF">V6256_14700</name>
</gene>
<proteinExistence type="predicted"/>
<accession>A0ABU9GU49</accession>
<comment type="caution">
    <text evidence="1">The sequence shown here is derived from an EMBL/GenBank/DDBJ whole genome shotgun (WGS) entry which is preliminary data.</text>
</comment>
<sequence>MPTNYVFSGSVKSAYKIVRKQTSLLKVCREALLGNRLALFIETVA</sequence>
<dbReference type="Proteomes" id="UP001369082">
    <property type="component" value="Unassembled WGS sequence"/>
</dbReference>
<dbReference type="EMBL" id="JBAKAZ010000100">
    <property type="protein sequence ID" value="MEL0630852.1"/>
    <property type="molecule type" value="Genomic_DNA"/>
</dbReference>
<name>A0ABU9GU49_9GAMM</name>